<dbReference type="InterPro" id="IPR014729">
    <property type="entry name" value="Rossmann-like_a/b/a_fold"/>
</dbReference>
<sequence length="456" mass="49614">MSPSADVSPTSKPISAPVDEGSSAPAVKFVDPTFQLPDAAQDARRTSIQFQPSAAVAGKPNLGRIGSIKSNRRMSSPPPPPSFRSRVSFDTFEKLDKKDELGSEPPSFTLNQKHKDYEYSKRSRTFLCGLDSNDYSEYALEWLIDELVDDGDEIVCLRVVDPEIAKTSLPATKYREEAEEIMKNMEGKNHENKAVNFILEFTIAYNKSAELMIQQIEFYEPAILIVGTRGRSLGGFQGLLPGSVSKFCLQNSPVPVIVVRPNMQRARGKRKRAQDPTRRGYKDILDKAGIDGHLLDASNRNSTDKLGGQMEERHASDDEGAAVLKAVGVKLEHVARGSPLVRVESAATDVTSATNPDSEDGVRLMKSPEIQALESPELSGESAFGDDDTEGPISPDLKPPSLIIRRATGELDTDEPSPDAIDTERAVPEGVPLSPNPPPPEAESVYTSADENAQPS</sequence>
<keyword evidence="4" id="KW-1185">Reference proteome</keyword>
<feature type="region of interest" description="Disordered" evidence="1">
    <location>
        <begin position="1"/>
        <end position="87"/>
    </location>
</feature>
<reference evidence="3 4" key="1">
    <citation type="submission" date="2019-04" db="EMBL/GenBank/DDBJ databases">
        <title>High contiguity whole genome sequence and gene annotation resource for two Venturia nashicola isolates.</title>
        <authorList>
            <person name="Prokchorchik M."/>
            <person name="Won K."/>
            <person name="Lee Y."/>
            <person name="Choi E.D."/>
            <person name="Segonzac C."/>
            <person name="Sohn K.H."/>
        </authorList>
    </citation>
    <scope>NUCLEOTIDE SEQUENCE [LARGE SCALE GENOMIC DNA]</scope>
    <source>
        <strain evidence="3 4">PRI2</strain>
    </source>
</reference>
<keyword evidence="3" id="KW-0378">Hydrolase</keyword>
<dbReference type="SUPFAM" id="SSF52402">
    <property type="entry name" value="Adenine nucleotide alpha hydrolases-like"/>
    <property type="match status" value="1"/>
</dbReference>
<dbReference type="PANTHER" id="PTHR47815:SF1">
    <property type="entry name" value="UNIVERSAL STRESS PROTEIN A FAMILY PROTEIN C25B2.10"/>
    <property type="match status" value="1"/>
</dbReference>
<dbReference type="InterPro" id="IPR006015">
    <property type="entry name" value="Universal_stress_UspA"/>
</dbReference>
<protein>
    <submittedName>
        <fullName evidence="3">Adenine nucleotide alpha hydrolases-like protein</fullName>
    </submittedName>
</protein>
<dbReference type="PANTHER" id="PTHR47815">
    <property type="entry name" value="UNIVERSAL STRESS PROTEIN A FAMILY PROTEIN C25B2.10"/>
    <property type="match status" value="1"/>
</dbReference>
<evidence type="ECO:0000259" key="2">
    <source>
        <dbReference type="Pfam" id="PF00582"/>
    </source>
</evidence>
<name>A0A4Z1PQH1_9PEZI</name>
<proteinExistence type="predicted"/>
<evidence type="ECO:0000256" key="1">
    <source>
        <dbReference type="SAM" id="MobiDB-lite"/>
    </source>
</evidence>
<feature type="region of interest" description="Disordered" evidence="1">
    <location>
        <begin position="371"/>
        <end position="456"/>
    </location>
</feature>
<dbReference type="InterPro" id="IPR006016">
    <property type="entry name" value="UspA"/>
</dbReference>
<feature type="compositionally biased region" description="Polar residues" evidence="1">
    <location>
        <begin position="1"/>
        <end position="13"/>
    </location>
</feature>
<evidence type="ECO:0000313" key="4">
    <source>
        <dbReference type="Proteomes" id="UP000298493"/>
    </source>
</evidence>
<dbReference type="Pfam" id="PF00582">
    <property type="entry name" value="Usp"/>
    <property type="match status" value="1"/>
</dbReference>
<dbReference type="STRING" id="86259.A0A4Z1PQH1"/>
<gene>
    <name evidence="3" type="ORF">E6O75_ATG04357</name>
</gene>
<evidence type="ECO:0000313" key="3">
    <source>
        <dbReference type="EMBL" id="TID25152.1"/>
    </source>
</evidence>
<dbReference type="Gene3D" id="3.40.50.620">
    <property type="entry name" value="HUPs"/>
    <property type="match status" value="1"/>
</dbReference>
<dbReference type="CDD" id="cd23659">
    <property type="entry name" value="USP_At3g01520-like"/>
    <property type="match status" value="1"/>
</dbReference>
<organism evidence="3 4">
    <name type="scientific">Venturia nashicola</name>
    <dbReference type="NCBI Taxonomy" id="86259"/>
    <lineage>
        <taxon>Eukaryota</taxon>
        <taxon>Fungi</taxon>
        <taxon>Dikarya</taxon>
        <taxon>Ascomycota</taxon>
        <taxon>Pezizomycotina</taxon>
        <taxon>Dothideomycetes</taxon>
        <taxon>Pleosporomycetidae</taxon>
        <taxon>Venturiales</taxon>
        <taxon>Venturiaceae</taxon>
        <taxon>Venturia</taxon>
    </lineage>
</organism>
<feature type="compositionally biased region" description="Polar residues" evidence="1">
    <location>
        <begin position="446"/>
        <end position="456"/>
    </location>
</feature>
<dbReference type="PRINTS" id="PR01438">
    <property type="entry name" value="UNVRSLSTRESS"/>
</dbReference>
<dbReference type="EMBL" id="SNSC02000004">
    <property type="protein sequence ID" value="TID25152.1"/>
    <property type="molecule type" value="Genomic_DNA"/>
</dbReference>
<comment type="caution">
    <text evidence="3">The sequence shown here is derived from an EMBL/GenBank/DDBJ whole genome shotgun (WGS) entry which is preliminary data.</text>
</comment>
<accession>A0A4Z1PQH1</accession>
<dbReference type="Proteomes" id="UP000298493">
    <property type="component" value="Unassembled WGS sequence"/>
</dbReference>
<dbReference type="GO" id="GO:0016787">
    <property type="term" value="F:hydrolase activity"/>
    <property type="evidence" value="ECO:0007669"/>
    <property type="project" value="UniProtKB-KW"/>
</dbReference>
<dbReference type="AlphaFoldDB" id="A0A4Z1PQH1"/>
<dbReference type="OrthoDB" id="843225at2759"/>
<feature type="region of interest" description="Disordered" evidence="1">
    <location>
        <begin position="296"/>
        <end position="318"/>
    </location>
</feature>
<feature type="domain" description="UspA" evidence="2">
    <location>
        <begin position="124"/>
        <end position="260"/>
    </location>
</feature>